<keyword evidence="3" id="KW-1185">Reference proteome</keyword>
<evidence type="ECO:0000313" key="2">
    <source>
        <dbReference type="EMBL" id="KAK7495382.1"/>
    </source>
</evidence>
<feature type="signal peptide" evidence="1">
    <location>
        <begin position="1"/>
        <end position="24"/>
    </location>
</feature>
<sequence length="145" mass="16061">MDFSITTGLLCVSLIVSLWSPLFSKETCAYFTFLSLNGTILTAKESRDVSIPFTLDTSGCSKALGKYRIIISKLYISSGLEGDYCTFLLNDGNCNLPFGQTGCECPGPTDSYYFTKTAIRNDNTEWIWRTSNGIANEQRIMISVT</sequence>
<accession>A0ABD0L7N6</accession>
<evidence type="ECO:0000313" key="3">
    <source>
        <dbReference type="Proteomes" id="UP001519460"/>
    </source>
</evidence>
<reference evidence="2 3" key="1">
    <citation type="journal article" date="2023" name="Sci. Data">
        <title>Genome assembly of the Korean intertidal mud-creeper Batillaria attramentaria.</title>
        <authorList>
            <person name="Patra A.K."/>
            <person name="Ho P.T."/>
            <person name="Jun S."/>
            <person name="Lee S.J."/>
            <person name="Kim Y."/>
            <person name="Won Y.J."/>
        </authorList>
    </citation>
    <scope>NUCLEOTIDE SEQUENCE [LARGE SCALE GENOMIC DNA]</scope>
    <source>
        <strain evidence="2">Wonlab-2016</strain>
    </source>
</reference>
<feature type="non-terminal residue" evidence="2">
    <location>
        <position position="145"/>
    </location>
</feature>
<feature type="chain" id="PRO_5044810181" evidence="1">
    <location>
        <begin position="25"/>
        <end position="145"/>
    </location>
</feature>
<gene>
    <name evidence="2" type="ORF">BaRGS_00013321</name>
</gene>
<proteinExistence type="predicted"/>
<dbReference type="Proteomes" id="UP001519460">
    <property type="component" value="Unassembled WGS sequence"/>
</dbReference>
<protein>
    <submittedName>
        <fullName evidence="2">Uncharacterized protein</fullName>
    </submittedName>
</protein>
<dbReference type="EMBL" id="JACVVK020000075">
    <property type="protein sequence ID" value="KAK7495382.1"/>
    <property type="molecule type" value="Genomic_DNA"/>
</dbReference>
<dbReference type="AlphaFoldDB" id="A0ABD0L7N6"/>
<evidence type="ECO:0000256" key="1">
    <source>
        <dbReference type="SAM" id="SignalP"/>
    </source>
</evidence>
<keyword evidence="1" id="KW-0732">Signal</keyword>
<name>A0ABD0L7N6_9CAEN</name>
<organism evidence="2 3">
    <name type="scientific">Batillaria attramentaria</name>
    <dbReference type="NCBI Taxonomy" id="370345"/>
    <lineage>
        <taxon>Eukaryota</taxon>
        <taxon>Metazoa</taxon>
        <taxon>Spiralia</taxon>
        <taxon>Lophotrochozoa</taxon>
        <taxon>Mollusca</taxon>
        <taxon>Gastropoda</taxon>
        <taxon>Caenogastropoda</taxon>
        <taxon>Sorbeoconcha</taxon>
        <taxon>Cerithioidea</taxon>
        <taxon>Batillariidae</taxon>
        <taxon>Batillaria</taxon>
    </lineage>
</organism>
<comment type="caution">
    <text evidence="2">The sequence shown here is derived from an EMBL/GenBank/DDBJ whole genome shotgun (WGS) entry which is preliminary data.</text>
</comment>